<dbReference type="InterPro" id="IPR036249">
    <property type="entry name" value="Thioredoxin-like_sf"/>
</dbReference>
<evidence type="ECO:0000256" key="1">
    <source>
        <dbReference type="RuleBase" id="RU003494"/>
    </source>
</evidence>
<organism evidence="5 6">
    <name type="scientific">Rhodocista pekingensis</name>
    <dbReference type="NCBI Taxonomy" id="201185"/>
    <lineage>
        <taxon>Bacteria</taxon>
        <taxon>Pseudomonadati</taxon>
        <taxon>Pseudomonadota</taxon>
        <taxon>Alphaproteobacteria</taxon>
        <taxon>Rhodospirillales</taxon>
        <taxon>Azospirillaceae</taxon>
        <taxon>Rhodocista</taxon>
    </lineage>
</organism>
<dbReference type="Pfam" id="PF02798">
    <property type="entry name" value="GST_N"/>
    <property type="match status" value="1"/>
</dbReference>
<dbReference type="InterPro" id="IPR004045">
    <property type="entry name" value="Glutathione_S-Trfase_N"/>
</dbReference>
<evidence type="ECO:0000259" key="4">
    <source>
        <dbReference type="PROSITE" id="PS50405"/>
    </source>
</evidence>
<dbReference type="InterPro" id="IPR004046">
    <property type="entry name" value="GST_C"/>
</dbReference>
<reference evidence="6" key="1">
    <citation type="journal article" date="2019" name="Int. J. Syst. Evol. Microbiol.">
        <title>The Global Catalogue of Microorganisms (GCM) 10K type strain sequencing project: providing services to taxonomists for standard genome sequencing and annotation.</title>
        <authorList>
            <consortium name="The Broad Institute Genomics Platform"/>
            <consortium name="The Broad Institute Genome Sequencing Center for Infectious Disease"/>
            <person name="Wu L."/>
            <person name="Ma J."/>
        </authorList>
    </citation>
    <scope>NUCLEOTIDE SEQUENCE [LARGE SCALE GENOMIC DNA]</scope>
    <source>
        <strain evidence="6">CGMCC 1.16275</strain>
    </source>
</reference>
<dbReference type="Gene3D" id="1.20.1050.10">
    <property type="match status" value="1"/>
</dbReference>
<dbReference type="PANTHER" id="PTHR44051:SF19">
    <property type="entry name" value="DISULFIDE-BOND OXIDOREDUCTASE YFCG"/>
    <property type="match status" value="1"/>
</dbReference>
<dbReference type="CDD" id="cd10291">
    <property type="entry name" value="GST_C_YfcG_like"/>
    <property type="match status" value="1"/>
</dbReference>
<dbReference type="PROSITE" id="PS50404">
    <property type="entry name" value="GST_NTER"/>
    <property type="match status" value="1"/>
</dbReference>
<dbReference type="SUPFAM" id="SSF47616">
    <property type="entry name" value="GST C-terminal domain-like"/>
    <property type="match status" value="1"/>
</dbReference>
<dbReference type="SFLD" id="SFLDS00019">
    <property type="entry name" value="Glutathione_Transferase_(cytos"/>
    <property type="match status" value="1"/>
</dbReference>
<evidence type="ECO:0000256" key="2">
    <source>
        <dbReference type="SAM" id="MobiDB-lite"/>
    </source>
</evidence>
<evidence type="ECO:0000313" key="6">
    <source>
        <dbReference type="Proteomes" id="UP001596456"/>
    </source>
</evidence>
<dbReference type="InterPro" id="IPR010987">
    <property type="entry name" value="Glutathione-S-Trfase_C-like"/>
</dbReference>
<dbReference type="SFLD" id="SFLDG00358">
    <property type="entry name" value="Main_(cytGST)"/>
    <property type="match status" value="1"/>
</dbReference>
<feature type="domain" description="GST C-terminal" evidence="4">
    <location>
        <begin position="90"/>
        <end position="215"/>
    </location>
</feature>
<comment type="similarity">
    <text evidence="1">Belongs to the GST superfamily.</text>
</comment>
<evidence type="ECO:0000259" key="3">
    <source>
        <dbReference type="PROSITE" id="PS50404"/>
    </source>
</evidence>
<gene>
    <name evidence="5" type="ORF">ACFQPS_09590</name>
</gene>
<dbReference type="InterPro" id="IPR036282">
    <property type="entry name" value="Glutathione-S-Trfase_C_sf"/>
</dbReference>
<accession>A0ABW2KVF2</accession>
<keyword evidence="6" id="KW-1185">Reference proteome</keyword>
<dbReference type="Gene3D" id="3.40.30.10">
    <property type="entry name" value="Glutaredoxin"/>
    <property type="match status" value="1"/>
</dbReference>
<sequence>MAIDLYVWPTPNGFKVSIALEEMGLPYTVHPIDIGKGDQFRPEFLKIAPNNRMPAIVDPDGPGGRPLSLFESGAILIYLAEKSGRFRPQDPAVWYTHLQWLMWQMGGVGPMFGQAGHFMIYAPEKVPYGIERYGNEAKRLMKVADTRLAESEYLGGADYGIADMATFPWLRVHERYGLVTDEYPNARRWLETVAARPAVQRGLELLKEHQPKPGQTMTDEQRAVLFGKRPG</sequence>
<comment type="caution">
    <text evidence="5">The sequence shown here is derived from an EMBL/GenBank/DDBJ whole genome shotgun (WGS) entry which is preliminary data.</text>
</comment>
<feature type="domain" description="GST N-terminal" evidence="3">
    <location>
        <begin position="1"/>
        <end position="87"/>
    </location>
</feature>
<dbReference type="PROSITE" id="PS50405">
    <property type="entry name" value="GST_CTER"/>
    <property type="match status" value="1"/>
</dbReference>
<dbReference type="Proteomes" id="UP001596456">
    <property type="component" value="Unassembled WGS sequence"/>
</dbReference>
<dbReference type="SFLD" id="SFLDG01151">
    <property type="entry name" value="Main.2:_Nu-like"/>
    <property type="match status" value="1"/>
</dbReference>
<dbReference type="Pfam" id="PF00043">
    <property type="entry name" value="GST_C"/>
    <property type="match status" value="1"/>
</dbReference>
<dbReference type="PANTHER" id="PTHR44051">
    <property type="entry name" value="GLUTATHIONE S-TRANSFERASE-RELATED"/>
    <property type="match status" value="1"/>
</dbReference>
<dbReference type="SUPFAM" id="SSF52833">
    <property type="entry name" value="Thioredoxin-like"/>
    <property type="match status" value="1"/>
</dbReference>
<dbReference type="InterPro" id="IPR040079">
    <property type="entry name" value="Glutathione_S-Trfase"/>
</dbReference>
<dbReference type="CDD" id="cd03048">
    <property type="entry name" value="GST_N_Ure2p_like"/>
    <property type="match status" value="1"/>
</dbReference>
<proteinExistence type="inferred from homology"/>
<dbReference type="RefSeq" id="WP_377358478.1">
    <property type="nucleotide sequence ID" value="NZ_JBHTCM010000010.1"/>
</dbReference>
<protein>
    <submittedName>
        <fullName evidence="5">Glutathione S-transferase N-terminal domain-containing protein</fullName>
    </submittedName>
</protein>
<feature type="region of interest" description="Disordered" evidence="2">
    <location>
        <begin position="209"/>
        <end position="231"/>
    </location>
</feature>
<dbReference type="EMBL" id="JBHTCM010000010">
    <property type="protein sequence ID" value="MFC7333414.1"/>
    <property type="molecule type" value="Genomic_DNA"/>
</dbReference>
<evidence type="ECO:0000313" key="5">
    <source>
        <dbReference type="EMBL" id="MFC7333414.1"/>
    </source>
</evidence>
<name>A0ABW2KVF2_9PROT</name>